<sequence>MMKQLDTLKYTNDEVIFVKANGEELKMPNLTALTKLYYRTDDADLKERIKAILEHDIASLLIAEIMIDMQNDRVQERLQTGEISKNMGHVGTYNIILESHREQAEILFNELVAKGELSGTFEEVLFATFPCGLVVERAKFPQYENKEYVVEIL</sequence>
<reference evidence="1" key="1">
    <citation type="journal article" date="2023" name="Int. J. Syst. Evol. Microbiol.">
        <title>&lt;i&gt;Holtiella tumoricola&lt;/i&gt; gen. nov. sp. nov., isolated from a human clinical sample.</title>
        <authorList>
            <person name="Allen-Vercoe E."/>
            <person name="Daigneault M.C."/>
            <person name="Vancuren S.J."/>
            <person name="Cochrane K."/>
            <person name="O'Neal L.L."/>
            <person name="Sankaranarayanan K."/>
            <person name="Lawson P.A."/>
        </authorList>
    </citation>
    <scope>NUCLEOTIDE SEQUENCE</scope>
    <source>
        <strain evidence="1">CC70A</strain>
    </source>
</reference>
<dbReference type="RefSeq" id="WP_271011033.1">
    <property type="nucleotide sequence ID" value="NZ_JAQIFT010000012.1"/>
</dbReference>
<protein>
    <submittedName>
        <fullName evidence="1">Uncharacterized protein</fullName>
    </submittedName>
</protein>
<accession>A0AA42IZT2</accession>
<dbReference type="EMBL" id="JAQIFT010000012">
    <property type="protein sequence ID" value="MDA3730383.1"/>
    <property type="molecule type" value="Genomic_DNA"/>
</dbReference>
<keyword evidence="2" id="KW-1185">Reference proteome</keyword>
<dbReference type="Proteomes" id="UP001169242">
    <property type="component" value="Unassembled WGS sequence"/>
</dbReference>
<dbReference type="AlphaFoldDB" id="A0AA42IZT2"/>
<proteinExistence type="predicted"/>
<name>A0AA42IZT2_9FIRM</name>
<evidence type="ECO:0000313" key="2">
    <source>
        <dbReference type="Proteomes" id="UP001169242"/>
    </source>
</evidence>
<evidence type="ECO:0000313" key="1">
    <source>
        <dbReference type="EMBL" id="MDA3730383.1"/>
    </source>
</evidence>
<gene>
    <name evidence="1" type="ORF">PBV87_02540</name>
</gene>
<comment type="caution">
    <text evidence="1">The sequence shown here is derived from an EMBL/GenBank/DDBJ whole genome shotgun (WGS) entry which is preliminary data.</text>
</comment>
<organism evidence="1 2">
    <name type="scientific">Holtiella tumoricola</name>
    <dbReference type="NCBI Taxonomy" id="3018743"/>
    <lineage>
        <taxon>Bacteria</taxon>
        <taxon>Bacillati</taxon>
        <taxon>Bacillota</taxon>
        <taxon>Clostridia</taxon>
        <taxon>Lachnospirales</taxon>
        <taxon>Cellulosilyticaceae</taxon>
        <taxon>Holtiella</taxon>
    </lineage>
</organism>